<dbReference type="Proteomes" id="UP000217103">
    <property type="component" value="Unassembled WGS sequence"/>
</dbReference>
<organism evidence="2 3">
    <name type="scientific">Thermostaphylospora chromogena</name>
    <dbReference type="NCBI Taxonomy" id="35622"/>
    <lineage>
        <taxon>Bacteria</taxon>
        <taxon>Bacillati</taxon>
        <taxon>Actinomycetota</taxon>
        <taxon>Actinomycetes</taxon>
        <taxon>Streptosporangiales</taxon>
        <taxon>Thermomonosporaceae</taxon>
        <taxon>Thermostaphylospora</taxon>
    </lineage>
</organism>
<dbReference type="PANTHER" id="PTHR12110:SF52">
    <property type="entry name" value="XYLOSE ISOMERASE"/>
    <property type="match status" value="1"/>
</dbReference>
<dbReference type="EMBL" id="FNKK01000002">
    <property type="protein sequence ID" value="SDQ96637.1"/>
    <property type="molecule type" value="Genomic_DNA"/>
</dbReference>
<sequence>MNRLSLNQWTTRRWSLPQAVDGCARHGIPAIGVWRQQLQECGLARAVKLIADSGLRVSSLCRGGFLTGGEALDDNRRAIDEAAALGAPCLVMVVGGLPGVSPGEPLSPGVSRDLPGARQRVVDAVAELAPYAAERGVRLALEPLHPMYCADRSVLSTLGQALDIAERFPVEQVGVVVDAFHVWWDPQLFSQIARAGARIASYQVCDQLHPLPADVLLGRAMMGDGVIDFRPMTAAVAAAGYTGDIEVEIFNADVWAADPDEVLTTMIERYRRLVI</sequence>
<dbReference type="InterPro" id="IPR013022">
    <property type="entry name" value="Xyl_isomerase-like_TIM-brl"/>
</dbReference>
<keyword evidence="2" id="KW-0413">Isomerase</keyword>
<protein>
    <submittedName>
        <fullName evidence="2">Sugar phosphate isomerase/epimerase</fullName>
    </submittedName>
</protein>
<gene>
    <name evidence="2" type="ORF">SAMN04489764_2821</name>
</gene>
<accession>A0A1H1F6Y6</accession>
<feature type="domain" description="Xylose isomerase-like TIM barrel" evidence="1">
    <location>
        <begin position="23"/>
        <end position="263"/>
    </location>
</feature>
<dbReference type="RefSeq" id="WP_242659281.1">
    <property type="nucleotide sequence ID" value="NZ_FNKK01000002.1"/>
</dbReference>
<dbReference type="Pfam" id="PF01261">
    <property type="entry name" value="AP_endonuc_2"/>
    <property type="match status" value="1"/>
</dbReference>
<dbReference type="Gene3D" id="3.20.20.150">
    <property type="entry name" value="Divalent-metal-dependent TIM barrel enzymes"/>
    <property type="match status" value="1"/>
</dbReference>
<proteinExistence type="predicted"/>
<dbReference type="GO" id="GO:0016853">
    <property type="term" value="F:isomerase activity"/>
    <property type="evidence" value="ECO:0007669"/>
    <property type="project" value="UniProtKB-KW"/>
</dbReference>
<keyword evidence="3" id="KW-1185">Reference proteome</keyword>
<dbReference type="InterPro" id="IPR050312">
    <property type="entry name" value="IolE/XylAMocC-like"/>
</dbReference>
<evidence type="ECO:0000313" key="2">
    <source>
        <dbReference type="EMBL" id="SDQ96637.1"/>
    </source>
</evidence>
<dbReference type="STRING" id="35622.SAMN04489764_2821"/>
<dbReference type="SUPFAM" id="SSF51658">
    <property type="entry name" value="Xylose isomerase-like"/>
    <property type="match status" value="1"/>
</dbReference>
<evidence type="ECO:0000313" key="3">
    <source>
        <dbReference type="Proteomes" id="UP000217103"/>
    </source>
</evidence>
<evidence type="ECO:0000259" key="1">
    <source>
        <dbReference type="Pfam" id="PF01261"/>
    </source>
</evidence>
<reference evidence="2 3" key="1">
    <citation type="submission" date="2016-10" db="EMBL/GenBank/DDBJ databases">
        <authorList>
            <person name="de Groot N.N."/>
        </authorList>
    </citation>
    <scope>NUCLEOTIDE SEQUENCE [LARGE SCALE GENOMIC DNA]</scope>
    <source>
        <strain evidence="2 3">DSM 43794</strain>
    </source>
</reference>
<dbReference type="PANTHER" id="PTHR12110">
    <property type="entry name" value="HYDROXYPYRUVATE ISOMERASE"/>
    <property type="match status" value="1"/>
</dbReference>
<dbReference type="AlphaFoldDB" id="A0A1H1F6Y6"/>
<dbReference type="InterPro" id="IPR036237">
    <property type="entry name" value="Xyl_isomerase-like_sf"/>
</dbReference>
<name>A0A1H1F6Y6_9ACTN</name>